<evidence type="ECO:0000313" key="5">
    <source>
        <dbReference type="Proteomes" id="UP001500121"/>
    </source>
</evidence>
<name>A0ABP8Z7W7_9MICO</name>
<protein>
    <recommendedName>
        <fullName evidence="3">Phospholipase/carboxylesterase/thioesterase domain-containing protein</fullName>
    </recommendedName>
</protein>
<evidence type="ECO:0000259" key="3">
    <source>
        <dbReference type="Pfam" id="PF02230"/>
    </source>
</evidence>
<evidence type="ECO:0000256" key="2">
    <source>
        <dbReference type="ARBA" id="ARBA00022801"/>
    </source>
</evidence>
<comment type="caution">
    <text evidence="4">The sequence shown here is derived from an EMBL/GenBank/DDBJ whole genome shotgun (WGS) entry which is preliminary data.</text>
</comment>
<dbReference type="PANTHER" id="PTHR10655">
    <property type="entry name" value="LYSOPHOSPHOLIPASE-RELATED"/>
    <property type="match status" value="1"/>
</dbReference>
<gene>
    <name evidence="4" type="ORF">GCM10025783_21840</name>
</gene>
<dbReference type="InterPro" id="IPR050565">
    <property type="entry name" value="LYPA1-2/EST-like"/>
</dbReference>
<dbReference type="PANTHER" id="PTHR10655:SF17">
    <property type="entry name" value="LYSOPHOSPHOLIPASE-LIKE PROTEIN 1"/>
    <property type="match status" value="1"/>
</dbReference>
<keyword evidence="5" id="KW-1185">Reference proteome</keyword>
<accession>A0ABP8Z7W7</accession>
<dbReference type="Gene3D" id="3.40.50.1820">
    <property type="entry name" value="alpha/beta hydrolase"/>
    <property type="match status" value="1"/>
</dbReference>
<organism evidence="4 5">
    <name type="scientific">Amnibacterium soli</name>
    <dbReference type="NCBI Taxonomy" id="1282736"/>
    <lineage>
        <taxon>Bacteria</taxon>
        <taxon>Bacillati</taxon>
        <taxon>Actinomycetota</taxon>
        <taxon>Actinomycetes</taxon>
        <taxon>Micrococcales</taxon>
        <taxon>Microbacteriaceae</taxon>
        <taxon>Amnibacterium</taxon>
    </lineage>
</organism>
<dbReference type="RefSeq" id="WP_345481216.1">
    <property type="nucleotide sequence ID" value="NZ_BAABLP010000004.1"/>
</dbReference>
<keyword evidence="2" id="KW-0378">Hydrolase</keyword>
<dbReference type="Proteomes" id="UP001500121">
    <property type="component" value="Unassembled WGS sequence"/>
</dbReference>
<evidence type="ECO:0000256" key="1">
    <source>
        <dbReference type="ARBA" id="ARBA00006499"/>
    </source>
</evidence>
<proteinExistence type="inferred from homology"/>
<feature type="domain" description="Phospholipase/carboxylesterase/thioesterase" evidence="3">
    <location>
        <begin position="21"/>
        <end position="205"/>
    </location>
</feature>
<dbReference type="Pfam" id="PF02230">
    <property type="entry name" value="Abhydrolase_2"/>
    <property type="match status" value="1"/>
</dbReference>
<sequence>MTDASIPLHAVAMRPIGRLEGRRLLVLLHGYGADEQDLLAVGEAVRGDDDAVVSLRGPVPVGAGAGWFDGPREAVLAGAGLEAAATAVLATLNALAAAAGEPAAVRLLGFSQGGALALALLHAAPQRFDRVAVLAGFLPATLPAPPPGAAVLWARGDADAVIPPEAVARTAAALEGRSATSISVHPGLGHGIDEAELAEVAAFLR</sequence>
<reference evidence="5" key="1">
    <citation type="journal article" date="2019" name="Int. J. Syst. Evol. Microbiol.">
        <title>The Global Catalogue of Microorganisms (GCM) 10K type strain sequencing project: providing services to taxonomists for standard genome sequencing and annotation.</title>
        <authorList>
            <consortium name="The Broad Institute Genomics Platform"/>
            <consortium name="The Broad Institute Genome Sequencing Center for Infectious Disease"/>
            <person name="Wu L."/>
            <person name="Ma J."/>
        </authorList>
    </citation>
    <scope>NUCLEOTIDE SEQUENCE [LARGE SCALE GENOMIC DNA]</scope>
    <source>
        <strain evidence="5">JCM 19015</strain>
    </source>
</reference>
<dbReference type="InterPro" id="IPR029058">
    <property type="entry name" value="AB_hydrolase_fold"/>
</dbReference>
<comment type="similarity">
    <text evidence="1">Belongs to the AB hydrolase superfamily. AB hydrolase 2 family.</text>
</comment>
<dbReference type="InterPro" id="IPR003140">
    <property type="entry name" value="PLipase/COase/thioEstase"/>
</dbReference>
<dbReference type="SUPFAM" id="SSF53474">
    <property type="entry name" value="alpha/beta-Hydrolases"/>
    <property type="match status" value="1"/>
</dbReference>
<dbReference type="EMBL" id="BAABLP010000004">
    <property type="protein sequence ID" value="GAA4749212.1"/>
    <property type="molecule type" value="Genomic_DNA"/>
</dbReference>
<evidence type="ECO:0000313" key="4">
    <source>
        <dbReference type="EMBL" id="GAA4749212.1"/>
    </source>
</evidence>